<name>A0A8S5PTE0_9CAUD</name>
<keyword evidence="1" id="KW-0175">Coiled coil</keyword>
<protein>
    <submittedName>
        <fullName evidence="2">Tail tape measure</fullName>
    </submittedName>
</protein>
<evidence type="ECO:0000256" key="1">
    <source>
        <dbReference type="SAM" id="Coils"/>
    </source>
</evidence>
<reference evidence="2" key="1">
    <citation type="journal article" date="2021" name="Proc. Natl. Acad. Sci. U.S.A.">
        <title>A Catalog of Tens of Thousands of Viruses from Human Metagenomes Reveals Hidden Associations with Chronic Diseases.</title>
        <authorList>
            <person name="Tisza M.J."/>
            <person name="Buck C.B."/>
        </authorList>
    </citation>
    <scope>NUCLEOTIDE SEQUENCE</scope>
    <source>
        <strain evidence="2">CtHfT6</strain>
    </source>
</reference>
<dbReference type="Gene3D" id="3.90.1720.10">
    <property type="entry name" value="endopeptidase domain like (from Nostoc punctiforme)"/>
    <property type="match status" value="1"/>
</dbReference>
<organism evidence="2">
    <name type="scientific">Myoviridae sp. ctHfT6</name>
    <dbReference type="NCBI Taxonomy" id="2825077"/>
    <lineage>
        <taxon>Viruses</taxon>
        <taxon>Duplodnaviria</taxon>
        <taxon>Heunggongvirae</taxon>
        <taxon>Uroviricota</taxon>
        <taxon>Caudoviricetes</taxon>
    </lineage>
</organism>
<dbReference type="InterPro" id="IPR038765">
    <property type="entry name" value="Papain-like_cys_pep_sf"/>
</dbReference>
<accession>A0A8S5PTE0</accession>
<dbReference type="GO" id="GO:0001897">
    <property type="term" value="P:symbiont-mediated cytolysis of host cell"/>
    <property type="evidence" value="ECO:0007669"/>
    <property type="project" value="UniProtKB-ARBA"/>
</dbReference>
<proteinExistence type="predicted"/>
<evidence type="ECO:0000313" key="2">
    <source>
        <dbReference type="EMBL" id="DAE09769.1"/>
    </source>
</evidence>
<dbReference type="EMBL" id="BK015493">
    <property type="protein sequence ID" value="DAE09769.1"/>
    <property type="molecule type" value="Genomic_DNA"/>
</dbReference>
<feature type="coiled-coil region" evidence="1">
    <location>
        <begin position="393"/>
        <end position="479"/>
    </location>
</feature>
<sequence length="1072" mass="114850">MSNNVVDIVVQLTDKNTQAGLEKIAAASKGTVAELAKLKTEMLTIGAGAGITGLGSKLAKEALDWNLSVKKMQSLTGATAEQASTFISVANYMGVATDVSTTAFAKFAKAVSNAQDKMQTASAEGKLATDMFSRLGISIDQIQGKNTLEVFQIIQERLRGMKDGAEKTRVEMELFGKTGYQLHGMLNMSAEAMKQVEDRARAMGLIIDDEAAKKSAQFNRQLKDMEQTGKRLAIMIGQELLPVIMDYTQWAIDLTKSYSGMATEQKEAISGVVKFSFEAGIAVTVIQSVTTALKFMRLATLAAAGPWVSLATVVGLATKGVYEYIYASKIAGSDLGVTTAGGLKAHINTNEPSHNLSEAYMANHDGRYWVEDSSFFGLFKNDRLATKEEGAQIDAAMKAKEEADAAKKKAEEEQAKLDQEIENAKNGLSNNEAINKANEEAGKAAKAQEAAAKKAEQAAEKLASSVERLNDMIRSLTLQSLEIDGSQYEIDKLNAKNQYESNNKNIRDIIRSAAGLNSVGGGSGEASGVLAAANAQLGKAYSLGADGTWATDCGKLFADSVKETFGKDVPRYVPSIMDAAAAAGAWHPAGDGYTPQAGDGVVVLGDNHIVISDGNGGYTGANSSTGVVAKQSVEGDFGAVTGYVDTAKLVGTSASASASNDAHKNANAQALANSNLVAEARAKNEEVYQKKLAEAERNQTIRVRKMNEDITKLDLERTGDRLQLIKSESDAQKAQIDDNVREYTKAVGDKKLAEKKAESERLKLVADTEQKIRELAYTQTTEALDHQSNLVKLGHLTQDQSDAILAEQLQAYIDYSKDELANAQMTATQRLQIEKNLVEAQQKLWDLAGRNLKSRLKEAARQYQEETVNYADLAKSTFDSTMSNINSTWTSNLEAMATGTKSFSKGLISIFKDMTNNIIKMMVNLSFQQYLQPKLQGLFGGVVGGIGNIGGGARTFSSGRSFSSAFSSRGFSKFASGGVAPTGMTLVGENGPELLQFNSSHRIYNASQTRKMLGGNQGNNVTVNIINQSGQALESEQQSSRFDGENYIIDVMVKAVTNNKGGARDAIKAAAG</sequence>
<dbReference type="SUPFAM" id="SSF54001">
    <property type="entry name" value="Cysteine proteinases"/>
    <property type="match status" value="1"/>
</dbReference>